<name>A0A2B7JME0_CUTAC</name>
<dbReference type="InterPro" id="IPR009693">
    <property type="entry name" value="Glucitol_operon_activator"/>
</dbReference>
<dbReference type="Proteomes" id="UP000256621">
    <property type="component" value="Chromosome"/>
</dbReference>
<dbReference type="RefSeq" id="WP_002519303.1">
    <property type="nucleotide sequence ID" value="NZ_AP019664.1"/>
</dbReference>
<dbReference type="Proteomes" id="UP000226191">
    <property type="component" value="Unassembled WGS sequence"/>
</dbReference>
<sequence>MMFWPVLATVAIIYVCNATLAMRQMRNFSTTYTLLRKRGKVAIGKQKNALSRGAIVMFLLDDRDRVVAGRRMNGITVLARFRDFPVFDGLPLEEIDPAYVRTDRGTRRAIANARDNFLTARAGEIPVEPPTPLMKVINRVDAKVGHTRERPAADTRHVVRRRGLTAVD</sequence>
<dbReference type="Pfam" id="PF06923">
    <property type="entry name" value="GutM"/>
    <property type="match status" value="1"/>
</dbReference>
<reference evidence="2 3" key="1">
    <citation type="submission" date="2017-02" db="EMBL/GenBank/DDBJ databases">
        <title>Prevalence of linear plasmids in Cutibacterium acnes isolates obtained from cancerous prostatic tissue.</title>
        <authorList>
            <person name="Davidsson S."/>
            <person name="Bruggemann H."/>
        </authorList>
    </citation>
    <scope>NUCLEOTIDE SEQUENCE [LARGE SCALE GENOMIC DNA]</scope>
    <source>
        <strain evidence="2 3">11-78</strain>
    </source>
</reference>
<proteinExistence type="predicted"/>
<dbReference type="EMBL" id="CP031442">
    <property type="protein sequence ID" value="AXM07863.1"/>
    <property type="molecule type" value="Genomic_DNA"/>
</dbReference>
<evidence type="ECO:0000313" key="1">
    <source>
        <dbReference type="EMBL" id="AXM07863.1"/>
    </source>
</evidence>
<reference evidence="1 4" key="2">
    <citation type="submission" date="2018-08" db="EMBL/GenBank/DDBJ databases">
        <title>Genome sequencing of Cutibacterium acnes KCOM 1315.</title>
        <authorList>
            <person name="Kook J.-K."/>
            <person name="Park S.-N."/>
            <person name="Lim Y.K."/>
        </authorList>
    </citation>
    <scope>NUCLEOTIDE SEQUENCE [LARGE SCALE GENOMIC DNA]</scope>
    <source>
        <strain evidence="1 4">KCOM 1315</strain>
    </source>
</reference>
<dbReference type="GeneID" id="92857467"/>
<organism evidence="2 3">
    <name type="scientific">Cutibacterium acnes</name>
    <name type="common">Propionibacterium acnes</name>
    <dbReference type="NCBI Taxonomy" id="1747"/>
    <lineage>
        <taxon>Bacteria</taxon>
        <taxon>Bacillati</taxon>
        <taxon>Actinomycetota</taxon>
        <taxon>Actinomycetes</taxon>
        <taxon>Propionibacteriales</taxon>
        <taxon>Propionibacteriaceae</taxon>
        <taxon>Cutibacterium</taxon>
    </lineage>
</organism>
<dbReference type="AlphaFoldDB" id="A0A2B7JME0"/>
<evidence type="ECO:0000313" key="4">
    <source>
        <dbReference type="Proteomes" id="UP000256621"/>
    </source>
</evidence>
<accession>A0A2B7JME0</accession>
<evidence type="ECO:0000313" key="2">
    <source>
        <dbReference type="EMBL" id="PGF33122.1"/>
    </source>
</evidence>
<evidence type="ECO:0000313" key="3">
    <source>
        <dbReference type="Proteomes" id="UP000226191"/>
    </source>
</evidence>
<dbReference type="PIRSF" id="PIRSF011474">
    <property type="entry name" value="Glucitol_operon_activator"/>
    <property type="match status" value="1"/>
</dbReference>
<dbReference type="OrthoDB" id="3711383at2"/>
<dbReference type="EMBL" id="MVCE01000004">
    <property type="protein sequence ID" value="PGF33122.1"/>
    <property type="molecule type" value="Genomic_DNA"/>
</dbReference>
<protein>
    <submittedName>
        <fullName evidence="2">Transcriptional regulator</fullName>
    </submittedName>
</protein>
<gene>
    <name evidence="2" type="ORF">B1B09_09345</name>
    <name evidence="1" type="ORF">DXN06_12750</name>
</gene>